<dbReference type="EMBL" id="JANPWB010000005">
    <property type="protein sequence ID" value="KAJ1184263.1"/>
    <property type="molecule type" value="Genomic_DNA"/>
</dbReference>
<dbReference type="Proteomes" id="UP001066276">
    <property type="component" value="Chromosome 3_1"/>
</dbReference>
<proteinExistence type="predicted"/>
<reference evidence="1" key="1">
    <citation type="journal article" date="2022" name="bioRxiv">
        <title>Sequencing and chromosome-scale assembly of the giantPleurodeles waltlgenome.</title>
        <authorList>
            <person name="Brown T."/>
            <person name="Elewa A."/>
            <person name="Iarovenko S."/>
            <person name="Subramanian E."/>
            <person name="Araus A.J."/>
            <person name="Petzold A."/>
            <person name="Susuki M."/>
            <person name="Suzuki K.-i.T."/>
            <person name="Hayashi T."/>
            <person name="Toyoda A."/>
            <person name="Oliveira C."/>
            <person name="Osipova E."/>
            <person name="Leigh N.D."/>
            <person name="Simon A."/>
            <person name="Yun M.H."/>
        </authorList>
    </citation>
    <scope>NUCLEOTIDE SEQUENCE</scope>
    <source>
        <strain evidence="1">20211129_DDA</strain>
        <tissue evidence="1">Liver</tissue>
    </source>
</reference>
<dbReference type="AlphaFoldDB" id="A0AAV7U5U8"/>
<name>A0AAV7U5U8_PLEWA</name>
<protein>
    <submittedName>
        <fullName evidence="1">Uncharacterized protein</fullName>
    </submittedName>
</protein>
<evidence type="ECO:0000313" key="2">
    <source>
        <dbReference type="Proteomes" id="UP001066276"/>
    </source>
</evidence>
<accession>A0AAV7U5U8</accession>
<organism evidence="1 2">
    <name type="scientific">Pleurodeles waltl</name>
    <name type="common">Iberian ribbed newt</name>
    <dbReference type="NCBI Taxonomy" id="8319"/>
    <lineage>
        <taxon>Eukaryota</taxon>
        <taxon>Metazoa</taxon>
        <taxon>Chordata</taxon>
        <taxon>Craniata</taxon>
        <taxon>Vertebrata</taxon>
        <taxon>Euteleostomi</taxon>
        <taxon>Amphibia</taxon>
        <taxon>Batrachia</taxon>
        <taxon>Caudata</taxon>
        <taxon>Salamandroidea</taxon>
        <taxon>Salamandridae</taxon>
        <taxon>Pleurodelinae</taxon>
        <taxon>Pleurodeles</taxon>
    </lineage>
</organism>
<comment type="caution">
    <text evidence="1">The sequence shown here is derived from an EMBL/GenBank/DDBJ whole genome shotgun (WGS) entry which is preliminary data.</text>
</comment>
<keyword evidence="2" id="KW-1185">Reference proteome</keyword>
<gene>
    <name evidence="1" type="ORF">NDU88_001071</name>
</gene>
<sequence length="161" mass="17954">MLNVRFLVNVTEAEHHDASVSKETETLAMSSRVVLRTLRNTVDFGLVQRILYIKVSPYKGEGKKSMIGTKWFVDDEVSNDMSSQCEFGVPVRHANETQVGGGNGVPMQSDKVTEKEKGMFKKKFHVVGLALASASRRTKECEEGMLGSAMRRLESRPEAMK</sequence>
<evidence type="ECO:0000313" key="1">
    <source>
        <dbReference type="EMBL" id="KAJ1184263.1"/>
    </source>
</evidence>